<keyword evidence="2" id="KW-1185">Reference proteome</keyword>
<protein>
    <submittedName>
        <fullName evidence="1">Uncharacterized protein</fullName>
    </submittedName>
</protein>
<sequence>MLYFLAPENKLYGPADIDSVICAEIPDPDLDPELYAIVTASMMHGPCGLLRPTNSCMKNGKRSKHYPKEFCDKTTIDDNGFAKYRRAIMVKYSSVEKLSLIIDGLYPIIDIYHYVLELISMLNFATKQG</sequence>
<evidence type="ECO:0000313" key="1">
    <source>
        <dbReference type="EMBL" id="CAL1360678.1"/>
    </source>
</evidence>
<reference evidence="1 2" key="1">
    <citation type="submission" date="2024-04" db="EMBL/GenBank/DDBJ databases">
        <authorList>
            <person name="Fracassetti M."/>
        </authorList>
    </citation>
    <scope>NUCLEOTIDE SEQUENCE [LARGE SCALE GENOMIC DNA]</scope>
</reference>
<evidence type="ECO:0000313" key="2">
    <source>
        <dbReference type="Proteomes" id="UP001497516"/>
    </source>
</evidence>
<dbReference type="AlphaFoldDB" id="A0AAV2CWD6"/>
<dbReference type="EMBL" id="OZ034814">
    <property type="protein sequence ID" value="CAL1360678.1"/>
    <property type="molecule type" value="Genomic_DNA"/>
</dbReference>
<proteinExistence type="predicted"/>
<accession>A0AAV2CWD6</accession>
<organism evidence="1 2">
    <name type="scientific">Linum trigynum</name>
    <dbReference type="NCBI Taxonomy" id="586398"/>
    <lineage>
        <taxon>Eukaryota</taxon>
        <taxon>Viridiplantae</taxon>
        <taxon>Streptophyta</taxon>
        <taxon>Embryophyta</taxon>
        <taxon>Tracheophyta</taxon>
        <taxon>Spermatophyta</taxon>
        <taxon>Magnoliopsida</taxon>
        <taxon>eudicotyledons</taxon>
        <taxon>Gunneridae</taxon>
        <taxon>Pentapetalae</taxon>
        <taxon>rosids</taxon>
        <taxon>fabids</taxon>
        <taxon>Malpighiales</taxon>
        <taxon>Linaceae</taxon>
        <taxon>Linum</taxon>
    </lineage>
</organism>
<name>A0AAV2CWD6_9ROSI</name>
<dbReference type="Proteomes" id="UP001497516">
    <property type="component" value="Chromosome 10"/>
</dbReference>
<gene>
    <name evidence="1" type="ORF">LTRI10_LOCUS8098</name>
</gene>